<dbReference type="EMBL" id="CAADGH010000008">
    <property type="protein sequence ID" value="VFK74696.1"/>
    <property type="molecule type" value="Genomic_DNA"/>
</dbReference>
<sequence>MTNAKTWVLDDSPIPKNEIEATLELYSEEQTMGIGGTRKTIESKVTFGKQKFYALRERDKRPSNPMAEPNPSGSSYYLVEIPFTLHPPAGKRDYEKFTIKIDLATDGATAFRMFPYSVVTRKDVEKGLDLSAKLSIKGIGVGADGSYIVRFPHIYPLVTAFGVGEQNFYWNFERQEGSGSPLLPGSRRTLILLEVMQGTKLVTGILHAKATIKDSIPFFGSQNIIADDYPIEWNLKNAGTLDDIPWKD</sequence>
<protein>
    <submittedName>
        <fullName evidence="3">Uncharacterized protein</fullName>
    </submittedName>
</protein>
<proteinExistence type="predicted"/>
<gene>
    <name evidence="1" type="ORF">BECKMB1821G_GA0114241_101320</name>
    <name evidence="3" type="ORF">BECKMB1821H_GA0114242_100855</name>
    <name evidence="2" type="ORF">BECKMB1821I_GA0114274_100856</name>
</gene>
<organism evidence="3">
    <name type="scientific">Candidatus Kentrum sp. MB</name>
    <dbReference type="NCBI Taxonomy" id="2138164"/>
    <lineage>
        <taxon>Bacteria</taxon>
        <taxon>Pseudomonadati</taxon>
        <taxon>Pseudomonadota</taxon>
        <taxon>Gammaproteobacteria</taxon>
        <taxon>Candidatus Kentrum</taxon>
    </lineage>
</organism>
<reference evidence="3" key="1">
    <citation type="submission" date="2019-02" db="EMBL/GenBank/DDBJ databases">
        <authorList>
            <person name="Gruber-Vodicka R. H."/>
            <person name="Seah K. B. B."/>
        </authorList>
    </citation>
    <scope>NUCLEOTIDE SEQUENCE</scope>
    <source>
        <strain evidence="1">BECK_BZ197</strain>
        <strain evidence="3">BECK_BZ198</strain>
        <strain evidence="2">BECK_BZ199</strain>
    </source>
</reference>
<evidence type="ECO:0000313" key="3">
    <source>
        <dbReference type="EMBL" id="VFK74696.1"/>
    </source>
</evidence>
<dbReference type="EMBL" id="CAADFO010000013">
    <property type="protein sequence ID" value="VFK25374.1"/>
    <property type="molecule type" value="Genomic_DNA"/>
</dbReference>
<accession>A0A451B8S6</accession>
<evidence type="ECO:0000313" key="1">
    <source>
        <dbReference type="EMBL" id="VFK25374.1"/>
    </source>
</evidence>
<name>A0A451B8S6_9GAMM</name>
<dbReference type="AlphaFoldDB" id="A0A451B8S6"/>
<dbReference type="EMBL" id="CAADFQ010000008">
    <property type="protein sequence ID" value="VFK29152.1"/>
    <property type="molecule type" value="Genomic_DNA"/>
</dbReference>
<evidence type="ECO:0000313" key="2">
    <source>
        <dbReference type="EMBL" id="VFK29152.1"/>
    </source>
</evidence>